<comment type="caution">
    <text evidence="2">The sequence shown here is derived from an EMBL/GenBank/DDBJ whole genome shotgun (WGS) entry which is preliminary data.</text>
</comment>
<sequence>MGKREENDEGGDGEEEKRMAMKRLQASKDEPLKRLEDAGTNLQENIHNPEMRKSVGGELAKGSIGLDRQLLTDFEAVDISVLPTDNLPRRLYKKSDGA</sequence>
<keyword evidence="3" id="KW-1185">Reference proteome</keyword>
<evidence type="ECO:0000313" key="2">
    <source>
        <dbReference type="EMBL" id="OKP13986.1"/>
    </source>
</evidence>
<feature type="compositionally biased region" description="Basic and acidic residues" evidence="1">
    <location>
        <begin position="26"/>
        <end position="37"/>
    </location>
</feature>
<dbReference type="EMBL" id="MNBE01000120">
    <property type="protein sequence ID" value="OKP13986.1"/>
    <property type="molecule type" value="Genomic_DNA"/>
</dbReference>
<evidence type="ECO:0000256" key="1">
    <source>
        <dbReference type="SAM" id="MobiDB-lite"/>
    </source>
</evidence>
<dbReference type="Proteomes" id="UP000186955">
    <property type="component" value="Unassembled WGS sequence"/>
</dbReference>
<name>A0A1Q5UNE4_9EURO</name>
<feature type="region of interest" description="Disordered" evidence="1">
    <location>
        <begin position="1"/>
        <end position="54"/>
    </location>
</feature>
<accession>A0A1Q5UNE4</accession>
<gene>
    <name evidence="2" type="ORF">PENSUB_255</name>
</gene>
<dbReference type="AlphaFoldDB" id="A0A1Q5UNE4"/>
<protein>
    <submittedName>
        <fullName evidence="2">Uncharacterized protein</fullName>
    </submittedName>
</protein>
<reference evidence="2 3" key="1">
    <citation type="submission" date="2016-10" db="EMBL/GenBank/DDBJ databases">
        <title>Genome sequence of the ascomycete fungus Penicillium subrubescens.</title>
        <authorList>
            <person name="De Vries R.P."/>
            <person name="Peng M."/>
            <person name="Dilokpimol A."/>
            <person name="Hilden K."/>
            <person name="Makela M.R."/>
            <person name="Grigoriev I."/>
            <person name="Riley R."/>
            <person name="Granchi Z."/>
        </authorList>
    </citation>
    <scope>NUCLEOTIDE SEQUENCE [LARGE SCALE GENOMIC DNA]</scope>
    <source>
        <strain evidence="2 3">CBS 132785</strain>
    </source>
</reference>
<organism evidence="2 3">
    <name type="scientific">Penicillium subrubescens</name>
    <dbReference type="NCBI Taxonomy" id="1316194"/>
    <lineage>
        <taxon>Eukaryota</taxon>
        <taxon>Fungi</taxon>
        <taxon>Dikarya</taxon>
        <taxon>Ascomycota</taxon>
        <taxon>Pezizomycotina</taxon>
        <taxon>Eurotiomycetes</taxon>
        <taxon>Eurotiomycetidae</taxon>
        <taxon>Eurotiales</taxon>
        <taxon>Aspergillaceae</taxon>
        <taxon>Penicillium</taxon>
    </lineage>
</organism>
<proteinExistence type="predicted"/>
<evidence type="ECO:0000313" key="3">
    <source>
        <dbReference type="Proteomes" id="UP000186955"/>
    </source>
</evidence>